<feature type="non-terminal residue" evidence="2">
    <location>
        <position position="1"/>
    </location>
</feature>
<proteinExistence type="predicted"/>
<dbReference type="AlphaFoldDB" id="A0A6J4RMQ8"/>
<name>A0A6J4RMQ8_9ACTN</name>
<dbReference type="EMBL" id="CADCVI010000145">
    <property type="protein sequence ID" value="CAA9474856.1"/>
    <property type="molecule type" value="Genomic_DNA"/>
</dbReference>
<sequence>SRRVVPFFGYDRSVLYSAIARIVQWPPSLSRRHANTEGASKRGGQYQYTEPFRPTREAG</sequence>
<feature type="region of interest" description="Disordered" evidence="1">
    <location>
        <begin position="30"/>
        <end position="59"/>
    </location>
</feature>
<gene>
    <name evidence="2" type="ORF">AVDCRST_MAG25-2323</name>
</gene>
<evidence type="ECO:0000313" key="2">
    <source>
        <dbReference type="EMBL" id="CAA9474856.1"/>
    </source>
</evidence>
<organism evidence="2">
    <name type="scientific">uncultured Rubrobacteraceae bacterium</name>
    <dbReference type="NCBI Taxonomy" id="349277"/>
    <lineage>
        <taxon>Bacteria</taxon>
        <taxon>Bacillati</taxon>
        <taxon>Actinomycetota</taxon>
        <taxon>Rubrobacteria</taxon>
        <taxon>Rubrobacterales</taxon>
        <taxon>Rubrobacteraceae</taxon>
        <taxon>environmental samples</taxon>
    </lineage>
</organism>
<accession>A0A6J4RMQ8</accession>
<reference evidence="2" key="1">
    <citation type="submission" date="2020-02" db="EMBL/GenBank/DDBJ databases">
        <authorList>
            <person name="Meier V. D."/>
        </authorList>
    </citation>
    <scope>NUCLEOTIDE SEQUENCE</scope>
    <source>
        <strain evidence="2">AVDCRST_MAG25</strain>
    </source>
</reference>
<protein>
    <submittedName>
        <fullName evidence="2">Uncharacterized protein</fullName>
    </submittedName>
</protein>
<evidence type="ECO:0000256" key="1">
    <source>
        <dbReference type="SAM" id="MobiDB-lite"/>
    </source>
</evidence>